<evidence type="ECO:0000256" key="7">
    <source>
        <dbReference type="SAM" id="MobiDB-lite"/>
    </source>
</evidence>
<dbReference type="Pfam" id="PF00293">
    <property type="entry name" value="NUDIX"/>
    <property type="match status" value="1"/>
</dbReference>
<dbReference type="InterPro" id="IPR000086">
    <property type="entry name" value="NUDIX_hydrolase_dom"/>
</dbReference>
<keyword evidence="4" id="KW-0378">Hydrolase</keyword>
<feature type="region of interest" description="Disordered" evidence="7">
    <location>
        <begin position="1"/>
        <end position="21"/>
    </location>
</feature>
<dbReference type="RefSeq" id="WP_084200307.1">
    <property type="nucleotide sequence ID" value="NZ_BMYL01000001.1"/>
</dbReference>
<evidence type="ECO:0000256" key="5">
    <source>
        <dbReference type="ARBA" id="ARBA00022842"/>
    </source>
</evidence>
<dbReference type="AlphaFoldDB" id="A0AAP8SPJ5"/>
<comment type="cofactor">
    <cofactor evidence="1">
        <name>Mn(2+)</name>
        <dbReference type="ChEBI" id="CHEBI:29035"/>
    </cofactor>
</comment>
<dbReference type="InterPro" id="IPR039121">
    <property type="entry name" value="NUDT19"/>
</dbReference>
<dbReference type="PROSITE" id="PS51462">
    <property type="entry name" value="NUDIX"/>
    <property type="match status" value="1"/>
</dbReference>
<feature type="domain" description="Nudix hydrolase" evidence="8">
    <location>
        <begin position="24"/>
        <end position="166"/>
    </location>
</feature>
<keyword evidence="6" id="KW-0464">Manganese</keyword>
<evidence type="ECO:0000256" key="2">
    <source>
        <dbReference type="ARBA" id="ARBA00001946"/>
    </source>
</evidence>
<reference evidence="9 10" key="1">
    <citation type="submission" date="2018-01" db="EMBL/GenBank/DDBJ databases">
        <title>The draft genome sequence of Halioglobus japonicus S1-36.</title>
        <authorList>
            <person name="Du Z.-J."/>
            <person name="Shi M.-J."/>
        </authorList>
    </citation>
    <scope>NUCLEOTIDE SEQUENCE [LARGE SCALE GENOMIC DNA]</scope>
    <source>
        <strain evidence="9 10">S1-36</strain>
    </source>
</reference>
<gene>
    <name evidence="9" type="ORF">C0029_03540</name>
</gene>
<feature type="compositionally biased region" description="Basic and acidic residues" evidence="7">
    <location>
        <begin position="1"/>
        <end position="10"/>
    </location>
</feature>
<evidence type="ECO:0000256" key="1">
    <source>
        <dbReference type="ARBA" id="ARBA00001936"/>
    </source>
</evidence>
<dbReference type="EMBL" id="PKUR01000001">
    <property type="protein sequence ID" value="PLW87661.1"/>
    <property type="molecule type" value="Genomic_DNA"/>
</dbReference>
<keyword evidence="10" id="KW-1185">Reference proteome</keyword>
<evidence type="ECO:0000256" key="4">
    <source>
        <dbReference type="ARBA" id="ARBA00022801"/>
    </source>
</evidence>
<evidence type="ECO:0000256" key="6">
    <source>
        <dbReference type="ARBA" id="ARBA00023211"/>
    </source>
</evidence>
<dbReference type="GO" id="GO:0016818">
    <property type="term" value="F:hydrolase activity, acting on acid anhydrides, in phosphorus-containing anhydrides"/>
    <property type="evidence" value="ECO:0007669"/>
    <property type="project" value="InterPro"/>
</dbReference>
<organism evidence="9 10">
    <name type="scientific">Halioglobus japonicus</name>
    <dbReference type="NCBI Taxonomy" id="930805"/>
    <lineage>
        <taxon>Bacteria</taxon>
        <taxon>Pseudomonadati</taxon>
        <taxon>Pseudomonadota</taxon>
        <taxon>Gammaproteobacteria</taxon>
        <taxon>Cellvibrionales</taxon>
        <taxon>Halieaceae</taxon>
        <taxon>Halioglobus</taxon>
    </lineage>
</organism>
<accession>A0AAP8SPJ5</accession>
<name>A0AAP8SPJ5_9GAMM</name>
<dbReference type="CDD" id="cd18870">
    <property type="entry name" value="NUDIX_AcylCoAdiphos_Nudt19"/>
    <property type="match status" value="1"/>
</dbReference>
<dbReference type="InterPro" id="IPR015797">
    <property type="entry name" value="NUDIX_hydrolase-like_dom_sf"/>
</dbReference>
<dbReference type="Proteomes" id="UP000235162">
    <property type="component" value="Unassembled WGS sequence"/>
</dbReference>
<evidence type="ECO:0000313" key="10">
    <source>
        <dbReference type="Proteomes" id="UP000235162"/>
    </source>
</evidence>
<sequence>MTEKNVKDFAQRLSKGEAPAEPTELIPAATVILLRDGEGGMETLMLRKNSKIAFGGMWVFPGGRIDPEDGAEEDAIEERARIAAAREAMEEAALDVPPADMTMISHWTPPPMGNRRFATWFFVTPAPSGEVTIDDGEIKDSQWLTGAQALAQHRAGEIELVPPTYVTLCLLSRYNSVAQAMADFVPLEPRYYRTKISACGEDLVSMWEGDAGYDAGEADTPGPRHRLTMKKAGGFEFDESGVE</sequence>
<keyword evidence="3" id="KW-0479">Metal-binding</keyword>
<dbReference type="PANTHER" id="PTHR12318">
    <property type="entry name" value="TESTOSTERONE-REGULATED PROTEIN RP2"/>
    <property type="match status" value="1"/>
</dbReference>
<dbReference type="SUPFAM" id="SSF55811">
    <property type="entry name" value="Nudix"/>
    <property type="match status" value="1"/>
</dbReference>
<keyword evidence="5" id="KW-0460">Magnesium</keyword>
<evidence type="ECO:0000256" key="3">
    <source>
        <dbReference type="ARBA" id="ARBA00022723"/>
    </source>
</evidence>
<proteinExistence type="predicted"/>
<evidence type="ECO:0000313" key="9">
    <source>
        <dbReference type="EMBL" id="PLW87661.1"/>
    </source>
</evidence>
<dbReference type="Gene3D" id="3.90.79.10">
    <property type="entry name" value="Nucleoside Triphosphate Pyrophosphohydrolase"/>
    <property type="match status" value="2"/>
</dbReference>
<protein>
    <submittedName>
        <fullName evidence="9">NUDIX domain-containing protein</fullName>
    </submittedName>
</protein>
<dbReference type="GO" id="GO:0046872">
    <property type="term" value="F:metal ion binding"/>
    <property type="evidence" value="ECO:0007669"/>
    <property type="project" value="UniProtKB-KW"/>
</dbReference>
<comment type="cofactor">
    <cofactor evidence="2">
        <name>Mg(2+)</name>
        <dbReference type="ChEBI" id="CHEBI:18420"/>
    </cofactor>
</comment>
<comment type="caution">
    <text evidence="9">The sequence shown here is derived from an EMBL/GenBank/DDBJ whole genome shotgun (WGS) entry which is preliminary data.</text>
</comment>
<dbReference type="PANTHER" id="PTHR12318:SF0">
    <property type="entry name" value="ACYL-COENZYME A DIPHOSPHATASE NUDT19"/>
    <property type="match status" value="1"/>
</dbReference>
<evidence type="ECO:0000259" key="8">
    <source>
        <dbReference type="PROSITE" id="PS51462"/>
    </source>
</evidence>